<keyword evidence="2" id="KW-0472">Membrane</keyword>
<evidence type="ECO:0000256" key="1">
    <source>
        <dbReference type="ARBA" id="ARBA00004370"/>
    </source>
</evidence>
<feature type="domain" description="Bacterial surface antigen (D15)" evidence="3">
    <location>
        <begin position="5"/>
        <end position="100"/>
    </location>
</feature>
<organism evidence="4">
    <name type="scientific">candidate division WOR-3 bacterium</name>
    <dbReference type="NCBI Taxonomy" id="2052148"/>
    <lineage>
        <taxon>Bacteria</taxon>
        <taxon>Bacteria division WOR-3</taxon>
    </lineage>
</organism>
<comment type="caution">
    <text evidence="4">The sequence shown here is derived from an EMBL/GenBank/DDBJ whole genome shotgun (WGS) entry which is preliminary data.</text>
</comment>
<dbReference type="EMBL" id="DSKA01000091">
    <property type="protein sequence ID" value="HEE18149.1"/>
    <property type="molecule type" value="Genomic_DNA"/>
</dbReference>
<evidence type="ECO:0000259" key="3">
    <source>
        <dbReference type="Pfam" id="PF01103"/>
    </source>
</evidence>
<dbReference type="Pfam" id="PF01103">
    <property type="entry name" value="Omp85"/>
    <property type="match status" value="1"/>
</dbReference>
<protein>
    <recommendedName>
        <fullName evidence="3">Bacterial surface antigen (D15) domain-containing protein</fullName>
    </recommendedName>
</protein>
<sequence>MSEQRVIAGSALRWRVLNLLNRDDYPVYLEANVNAGTFTRPDSLLVSDRIGEQLHWGAGFGLMTNTPAGPLKLIIGLGNFFKRTPHPGGVRIYLSLGREFRYRR</sequence>
<evidence type="ECO:0000256" key="2">
    <source>
        <dbReference type="ARBA" id="ARBA00023136"/>
    </source>
</evidence>
<dbReference type="InterPro" id="IPR000184">
    <property type="entry name" value="Bac_surfAg_D15"/>
</dbReference>
<dbReference type="Gene3D" id="2.40.160.50">
    <property type="entry name" value="membrane protein fhac: a member of the omp85/tpsb transporter family"/>
    <property type="match status" value="1"/>
</dbReference>
<reference evidence="4" key="1">
    <citation type="journal article" date="2020" name="mSystems">
        <title>Genome- and Community-Level Interaction Insights into Carbon Utilization and Element Cycling Functions of Hydrothermarchaeota in Hydrothermal Sediment.</title>
        <authorList>
            <person name="Zhou Z."/>
            <person name="Liu Y."/>
            <person name="Xu W."/>
            <person name="Pan J."/>
            <person name="Luo Z.H."/>
            <person name="Li M."/>
        </authorList>
    </citation>
    <scope>NUCLEOTIDE SEQUENCE [LARGE SCALE GENOMIC DNA]</scope>
    <source>
        <strain evidence="4">SpSt-236</strain>
    </source>
</reference>
<dbReference type="GO" id="GO:0019867">
    <property type="term" value="C:outer membrane"/>
    <property type="evidence" value="ECO:0007669"/>
    <property type="project" value="InterPro"/>
</dbReference>
<comment type="subcellular location">
    <subcellularLocation>
        <location evidence="1">Membrane</location>
    </subcellularLocation>
</comment>
<name>A0A7C1WVW4_UNCW3</name>
<gene>
    <name evidence="4" type="ORF">ENP62_01175</name>
</gene>
<dbReference type="AlphaFoldDB" id="A0A7C1WVW4"/>
<accession>A0A7C1WVW4</accession>
<evidence type="ECO:0000313" key="4">
    <source>
        <dbReference type="EMBL" id="HEE18149.1"/>
    </source>
</evidence>
<proteinExistence type="predicted"/>